<evidence type="ECO:0000313" key="2">
    <source>
        <dbReference type="Proteomes" id="UP000309997"/>
    </source>
</evidence>
<dbReference type="EMBL" id="RCHU02000018">
    <property type="protein sequence ID" value="KAL3566269.1"/>
    <property type="molecule type" value="Genomic_DNA"/>
</dbReference>
<evidence type="ECO:0000313" key="1">
    <source>
        <dbReference type="EMBL" id="KAL3566269.1"/>
    </source>
</evidence>
<dbReference type="Proteomes" id="UP000309997">
    <property type="component" value="Unassembled WGS sequence"/>
</dbReference>
<organism evidence="1 2">
    <name type="scientific">Populus alba</name>
    <name type="common">White poplar</name>
    <dbReference type="NCBI Taxonomy" id="43335"/>
    <lineage>
        <taxon>Eukaryota</taxon>
        <taxon>Viridiplantae</taxon>
        <taxon>Streptophyta</taxon>
        <taxon>Embryophyta</taxon>
        <taxon>Tracheophyta</taxon>
        <taxon>Spermatophyta</taxon>
        <taxon>Magnoliopsida</taxon>
        <taxon>eudicotyledons</taxon>
        <taxon>Gunneridae</taxon>
        <taxon>Pentapetalae</taxon>
        <taxon>rosids</taxon>
        <taxon>fabids</taxon>
        <taxon>Malpighiales</taxon>
        <taxon>Salicaceae</taxon>
        <taxon>Saliceae</taxon>
        <taxon>Populus</taxon>
    </lineage>
</organism>
<reference evidence="1 2" key="1">
    <citation type="journal article" date="2024" name="Plant Biotechnol. J.">
        <title>Genome and CRISPR/Cas9 system of a widespread forest tree (Populus alba) in the world.</title>
        <authorList>
            <person name="Liu Y.J."/>
            <person name="Jiang P.F."/>
            <person name="Han X.M."/>
            <person name="Li X.Y."/>
            <person name="Wang H.M."/>
            <person name="Wang Y.J."/>
            <person name="Wang X.X."/>
            <person name="Zeng Q.Y."/>
        </authorList>
    </citation>
    <scope>NUCLEOTIDE SEQUENCE [LARGE SCALE GENOMIC DNA]</scope>
    <source>
        <strain evidence="2">cv. PAL-ZL1</strain>
    </source>
</reference>
<gene>
    <name evidence="1" type="ORF">D5086_031684</name>
</gene>
<accession>A0ACC4AJX9</accession>
<keyword evidence="2" id="KW-1185">Reference proteome</keyword>
<proteinExistence type="predicted"/>
<sequence>MASTTAWTIDFETFCTDTVLAALHVLAVTELAVDSHACYLAKKAKIDLLKQVCLQDLLEGNIQIYLQVPRTESSWSTAEGHRGLYKQIGSKKRKVNILKSLLGKAYEMYSTQQEQTGAKVLGSAFLGIAILDGNPLVVMLGQMGCNSSL</sequence>
<name>A0ACC4AJX9_POPAL</name>
<comment type="caution">
    <text evidence="1">The sequence shown here is derived from an EMBL/GenBank/DDBJ whole genome shotgun (WGS) entry which is preliminary data.</text>
</comment>
<protein>
    <submittedName>
        <fullName evidence="1">Uncharacterized protein</fullName>
    </submittedName>
</protein>